<evidence type="ECO:0008006" key="4">
    <source>
        <dbReference type="Google" id="ProtNLM"/>
    </source>
</evidence>
<proteinExistence type="predicted"/>
<evidence type="ECO:0000313" key="3">
    <source>
        <dbReference type="Proteomes" id="UP000291084"/>
    </source>
</evidence>
<feature type="chain" id="PRO_5006617031" description="Secreted protein" evidence="1">
    <location>
        <begin position="26"/>
        <end position="99"/>
    </location>
</feature>
<reference evidence="2 3" key="1">
    <citation type="journal article" date="2015" name="Sci. Rep.">
        <title>The power of single molecule real-time sequencing technology in the de novo assembly of a eukaryotic genome.</title>
        <authorList>
            <person name="Sakai H."/>
            <person name="Naito K."/>
            <person name="Ogiso-Tanaka E."/>
            <person name="Takahashi Y."/>
            <person name="Iseki K."/>
            <person name="Muto C."/>
            <person name="Satou K."/>
            <person name="Teruya K."/>
            <person name="Shiroma A."/>
            <person name="Shimoji M."/>
            <person name="Hirano T."/>
            <person name="Itoh T."/>
            <person name="Kaga A."/>
            <person name="Tomooka N."/>
        </authorList>
    </citation>
    <scope>NUCLEOTIDE SEQUENCE [LARGE SCALE GENOMIC DNA]</scope>
    <source>
        <strain evidence="3">cv. Shumari</strain>
    </source>
</reference>
<accession>A0A0S3RER9</accession>
<protein>
    <recommendedName>
        <fullName evidence="4">Secreted protein</fullName>
    </recommendedName>
</protein>
<dbReference type="AlphaFoldDB" id="A0A0S3RER9"/>
<organism evidence="2 3">
    <name type="scientific">Vigna angularis var. angularis</name>
    <dbReference type="NCBI Taxonomy" id="157739"/>
    <lineage>
        <taxon>Eukaryota</taxon>
        <taxon>Viridiplantae</taxon>
        <taxon>Streptophyta</taxon>
        <taxon>Embryophyta</taxon>
        <taxon>Tracheophyta</taxon>
        <taxon>Spermatophyta</taxon>
        <taxon>Magnoliopsida</taxon>
        <taxon>eudicotyledons</taxon>
        <taxon>Gunneridae</taxon>
        <taxon>Pentapetalae</taxon>
        <taxon>rosids</taxon>
        <taxon>fabids</taxon>
        <taxon>Fabales</taxon>
        <taxon>Fabaceae</taxon>
        <taxon>Papilionoideae</taxon>
        <taxon>50 kb inversion clade</taxon>
        <taxon>NPAAA clade</taxon>
        <taxon>indigoferoid/millettioid clade</taxon>
        <taxon>Phaseoleae</taxon>
        <taxon>Vigna</taxon>
    </lineage>
</organism>
<evidence type="ECO:0000313" key="2">
    <source>
        <dbReference type="EMBL" id="BAT79179.1"/>
    </source>
</evidence>
<dbReference type="Proteomes" id="UP000291084">
    <property type="component" value="Chromosome 2"/>
</dbReference>
<feature type="signal peptide" evidence="1">
    <location>
        <begin position="1"/>
        <end position="25"/>
    </location>
</feature>
<keyword evidence="1" id="KW-0732">Signal</keyword>
<gene>
    <name evidence="2" type="primary">Vigan.02G200900</name>
    <name evidence="2" type="ORF">VIGAN_02200900</name>
</gene>
<sequence length="99" mass="10845">MTVKHLQSCWITLQDSFTLLLLLDAPPTPLLPSWTCNQATGFSLQAQLPCAPSLLPACPAPSPNLLDQGCLFKACWKREGCYFRVHSSKLLLDSPSVCV</sequence>
<keyword evidence="3" id="KW-1185">Reference proteome</keyword>
<evidence type="ECO:0000256" key="1">
    <source>
        <dbReference type="SAM" id="SignalP"/>
    </source>
</evidence>
<dbReference type="EMBL" id="AP015035">
    <property type="protein sequence ID" value="BAT79179.1"/>
    <property type="molecule type" value="Genomic_DNA"/>
</dbReference>
<name>A0A0S3RER9_PHAAN</name>